<name>A0A0F9P1G2_9ZZZZ</name>
<gene>
    <name evidence="1" type="ORF">LCGC14_1270150</name>
</gene>
<proteinExistence type="predicted"/>
<organism evidence="1">
    <name type="scientific">marine sediment metagenome</name>
    <dbReference type="NCBI Taxonomy" id="412755"/>
    <lineage>
        <taxon>unclassified sequences</taxon>
        <taxon>metagenomes</taxon>
        <taxon>ecological metagenomes</taxon>
    </lineage>
</organism>
<accession>A0A0F9P1G2</accession>
<evidence type="ECO:0000313" key="1">
    <source>
        <dbReference type="EMBL" id="KKM87317.1"/>
    </source>
</evidence>
<comment type="caution">
    <text evidence="1">The sequence shown here is derived from an EMBL/GenBank/DDBJ whole genome shotgun (WGS) entry which is preliminary data.</text>
</comment>
<sequence>MKKTASPRCIGFGKQLGKCTKKPLRVRLWCASCDRLRIAHLDKRFKQIERAYRDPDAE</sequence>
<protein>
    <submittedName>
        <fullName evidence="1">Uncharacterized protein</fullName>
    </submittedName>
</protein>
<dbReference type="EMBL" id="LAZR01007119">
    <property type="protein sequence ID" value="KKM87317.1"/>
    <property type="molecule type" value="Genomic_DNA"/>
</dbReference>
<reference evidence="1" key="1">
    <citation type="journal article" date="2015" name="Nature">
        <title>Complex archaea that bridge the gap between prokaryotes and eukaryotes.</title>
        <authorList>
            <person name="Spang A."/>
            <person name="Saw J.H."/>
            <person name="Jorgensen S.L."/>
            <person name="Zaremba-Niedzwiedzka K."/>
            <person name="Martijn J."/>
            <person name="Lind A.E."/>
            <person name="van Eijk R."/>
            <person name="Schleper C."/>
            <person name="Guy L."/>
            <person name="Ettema T.J."/>
        </authorList>
    </citation>
    <scope>NUCLEOTIDE SEQUENCE</scope>
</reference>
<dbReference type="AlphaFoldDB" id="A0A0F9P1G2"/>